<evidence type="ECO:0000313" key="2">
    <source>
        <dbReference type="Proteomes" id="UP000074119"/>
    </source>
</evidence>
<dbReference type="STRING" id="1470434.AZF00_02965"/>
<sequence>MNTLTKETARSLAKIINSRLSTCYNDDLVAILGTGRESNNEQAVQSWLMSRFAHIEVGRADMLMEYASEVLTQHLDDIRLEVAIGVITELPLQPSFIPARALTERELHCIARSIYLLVLRQGPRDYLDTLIELVLGGDGNTIDKIAAWIPSQIEAYTYFPSELTLPLAQNMMQKLRQASEFY</sequence>
<dbReference type="EMBL" id="CP014544">
    <property type="protein sequence ID" value="AMO67324.1"/>
    <property type="molecule type" value="Genomic_DNA"/>
</dbReference>
<organism evidence="1 2">
    <name type="scientific">Zhongshania aliphaticivorans</name>
    <dbReference type="NCBI Taxonomy" id="1470434"/>
    <lineage>
        <taxon>Bacteria</taxon>
        <taxon>Pseudomonadati</taxon>
        <taxon>Pseudomonadota</taxon>
        <taxon>Gammaproteobacteria</taxon>
        <taxon>Cellvibrionales</taxon>
        <taxon>Spongiibacteraceae</taxon>
        <taxon>Zhongshania</taxon>
    </lineage>
</organism>
<dbReference type="KEGG" id="zal:AZF00_02965"/>
<reference evidence="1 2" key="1">
    <citation type="submission" date="2015-12" db="EMBL/GenBank/DDBJ databases">
        <authorList>
            <person name="Shamseldin A."/>
            <person name="Moawad H."/>
            <person name="Abd El-Rahim W.M."/>
            <person name="Sadowsky M.J."/>
        </authorList>
    </citation>
    <scope>NUCLEOTIDE SEQUENCE [LARGE SCALE GENOMIC DNA]</scope>
    <source>
        <strain evidence="1 2">SM2</strain>
    </source>
</reference>
<dbReference type="Proteomes" id="UP000074119">
    <property type="component" value="Chromosome"/>
</dbReference>
<accession>A0A127M277</accession>
<evidence type="ECO:0000313" key="1">
    <source>
        <dbReference type="EMBL" id="AMO67324.1"/>
    </source>
</evidence>
<proteinExistence type="predicted"/>
<dbReference type="AlphaFoldDB" id="A0A127M277"/>
<protein>
    <submittedName>
        <fullName evidence="1">Uncharacterized protein</fullName>
    </submittedName>
</protein>
<name>A0A127M277_9GAMM</name>
<dbReference type="RefSeq" id="WP_008248017.1">
    <property type="nucleotide sequence ID" value="NZ_CP014544.1"/>
</dbReference>
<gene>
    <name evidence="1" type="ORF">AZF00_02965</name>
</gene>